<evidence type="ECO:0008006" key="4">
    <source>
        <dbReference type="Google" id="ProtNLM"/>
    </source>
</evidence>
<gene>
    <name evidence="2" type="ORF">ACFO6Q_04010</name>
</gene>
<protein>
    <recommendedName>
        <fullName evidence="4">Ig-like domain-containing protein</fullName>
    </recommendedName>
</protein>
<dbReference type="EMBL" id="JBHSHD010000003">
    <property type="protein sequence ID" value="MFC4819472.1"/>
    <property type="molecule type" value="Genomic_DNA"/>
</dbReference>
<evidence type="ECO:0000313" key="3">
    <source>
        <dbReference type="Proteomes" id="UP001595886"/>
    </source>
</evidence>
<dbReference type="RefSeq" id="WP_380019237.1">
    <property type="nucleotide sequence ID" value="NZ_JBHSHD010000003.1"/>
</dbReference>
<name>A0ABV9QRP6_9GAMM</name>
<organism evidence="2 3">
    <name type="scientific">Dokdonella ginsengisoli</name>
    <dbReference type="NCBI Taxonomy" id="363846"/>
    <lineage>
        <taxon>Bacteria</taxon>
        <taxon>Pseudomonadati</taxon>
        <taxon>Pseudomonadota</taxon>
        <taxon>Gammaproteobacteria</taxon>
        <taxon>Lysobacterales</taxon>
        <taxon>Rhodanobacteraceae</taxon>
        <taxon>Dokdonella</taxon>
    </lineage>
</organism>
<accession>A0ABV9QRP6</accession>
<reference evidence="3" key="1">
    <citation type="journal article" date="2019" name="Int. J. Syst. Evol. Microbiol.">
        <title>The Global Catalogue of Microorganisms (GCM) 10K type strain sequencing project: providing services to taxonomists for standard genome sequencing and annotation.</title>
        <authorList>
            <consortium name="The Broad Institute Genomics Platform"/>
            <consortium name="The Broad Institute Genome Sequencing Center for Infectious Disease"/>
            <person name="Wu L."/>
            <person name="Ma J."/>
        </authorList>
    </citation>
    <scope>NUCLEOTIDE SEQUENCE [LARGE SCALE GENOMIC DNA]</scope>
    <source>
        <strain evidence="3">CCUG 30340</strain>
    </source>
</reference>
<dbReference type="Proteomes" id="UP001595886">
    <property type="component" value="Unassembled WGS sequence"/>
</dbReference>
<proteinExistence type="predicted"/>
<feature type="signal peptide" evidence="1">
    <location>
        <begin position="1"/>
        <end position="30"/>
    </location>
</feature>
<comment type="caution">
    <text evidence="2">The sequence shown here is derived from an EMBL/GenBank/DDBJ whole genome shotgun (WGS) entry which is preliminary data.</text>
</comment>
<sequence length="453" mass="45956">MSSKMHSVIFRSAPLMAGAMLLASGSSAHAQAVVRMTTTQQTSCVATTDASGLQLVPGSTDLQATGVSLSGTGCGGSGGQTDDYQVAVTAPPTATVGGSFNVTWSASSAATSCTYGGSTSGVSGWNVGASACTGAACAGSHNVPVTITSSGAYTFGVTCTNSTGTASAGVNAGVGAPTPANFALTAPTSVGVNEQFQVSWAVQNATKCVGTATKDGAAVTLSGWTTVETTSSPRNVTASQEGSYVLSMRCENTAGSVTSQNATVAVTQNTTSCPAGLQNIGDLAYSVNFNDAPTNPKNVDLTQFKNIWGRKSTSDTIVDFPGVNFYAIFKTLDRTKYISAKFRVPANGLNPATVGSLSKGENYIGPYVTTSISTTCGEFNQANIAPYCLTTNRGAAGAVLAKWKLTTGSPGVFACALTPGQEYYLNIKVTDPAAPNADCAGNICKMNVQNRSQ</sequence>
<keyword evidence="1" id="KW-0732">Signal</keyword>
<evidence type="ECO:0000256" key="1">
    <source>
        <dbReference type="SAM" id="SignalP"/>
    </source>
</evidence>
<keyword evidence="3" id="KW-1185">Reference proteome</keyword>
<evidence type="ECO:0000313" key="2">
    <source>
        <dbReference type="EMBL" id="MFC4819472.1"/>
    </source>
</evidence>
<feature type="chain" id="PRO_5046871368" description="Ig-like domain-containing protein" evidence="1">
    <location>
        <begin position="31"/>
        <end position="453"/>
    </location>
</feature>